<protein>
    <submittedName>
        <fullName evidence="1">Uncharacterized protein</fullName>
    </submittedName>
</protein>
<dbReference type="AlphaFoldDB" id="A0A3B4TGJ3"/>
<organism evidence="1 2">
    <name type="scientific">Seriola dumerili</name>
    <name type="common">Greater amberjack</name>
    <name type="synonym">Caranx dumerili</name>
    <dbReference type="NCBI Taxonomy" id="41447"/>
    <lineage>
        <taxon>Eukaryota</taxon>
        <taxon>Metazoa</taxon>
        <taxon>Chordata</taxon>
        <taxon>Craniata</taxon>
        <taxon>Vertebrata</taxon>
        <taxon>Euteleostomi</taxon>
        <taxon>Actinopterygii</taxon>
        <taxon>Neopterygii</taxon>
        <taxon>Teleostei</taxon>
        <taxon>Neoteleostei</taxon>
        <taxon>Acanthomorphata</taxon>
        <taxon>Carangaria</taxon>
        <taxon>Carangiformes</taxon>
        <taxon>Carangidae</taxon>
        <taxon>Seriola</taxon>
    </lineage>
</organism>
<dbReference type="OMA" id="THPDPLF"/>
<evidence type="ECO:0000313" key="2">
    <source>
        <dbReference type="Proteomes" id="UP000261420"/>
    </source>
</evidence>
<dbReference type="GeneTree" id="ENSGT00940000176941"/>
<accession>A0A3B4TGJ3</accession>
<dbReference type="Proteomes" id="UP000261420">
    <property type="component" value="Unplaced"/>
</dbReference>
<sequence length="116" mass="12504">MEQRRLLLAVSEITLTLEPFELAEGGGGVLVEAVGDGLSLLRLVYQNSVTPKHHCHVLDLVPVDPGQDLGPARVSGAVGDSVQRVKMNGFLFPRFVCAHPDALRSWQPPPGCSRLP</sequence>
<name>A0A3B4TGJ3_SERDU</name>
<reference evidence="1" key="1">
    <citation type="submission" date="2025-08" db="UniProtKB">
        <authorList>
            <consortium name="Ensembl"/>
        </authorList>
    </citation>
    <scope>IDENTIFICATION</scope>
</reference>
<dbReference type="Ensembl" id="ENSSDUT00000005289.1">
    <property type="protein sequence ID" value="ENSSDUP00000005188.1"/>
    <property type="gene ID" value="ENSSDUG00000003832.1"/>
</dbReference>
<keyword evidence="2" id="KW-1185">Reference proteome</keyword>
<reference evidence="1" key="2">
    <citation type="submission" date="2025-09" db="UniProtKB">
        <authorList>
            <consortium name="Ensembl"/>
        </authorList>
    </citation>
    <scope>IDENTIFICATION</scope>
</reference>
<proteinExistence type="predicted"/>
<evidence type="ECO:0000313" key="1">
    <source>
        <dbReference type="Ensembl" id="ENSSDUP00000005188.1"/>
    </source>
</evidence>